<dbReference type="Proteomes" id="UP000723463">
    <property type="component" value="Unassembled WGS sequence"/>
</dbReference>
<dbReference type="EMBL" id="JAAAXW010000229">
    <property type="protein sequence ID" value="KAF9539792.1"/>
    <property type="molecule type" value="Genomic_DNA"/>
</dbReference>
<comment type="caution">
    <text evidence="2">The sequence shown here is derived from an EMBL/GenBank/DDBJ whole genome shotgun (WGS) entry which is preliminary data.</text>
</comment>
<protein>
    <submittedName>
        <fullName evidence="2">Uncharacterized protein</fullName>
    </submittedName>
</protein>
<evidence type="ECO:0000313" key="3">
    <source>
        <dbReference type="Proteomes" id="UP000723463"/>
    </source>
</evidence>
<proteinExistence type="predicted"/>
<sequence length="67" mass="7691">MSVNFGGIYSHRLYSLCEDDDLGEARQFLNMAEKHSIESCRSTNLPHHVSNREGPCSESEAQHLYRH</sequence>
<dbReference type="AlphaFoldDB" id="A0A9P6F1F7"/>
<accession>A0A9P6F1F7</accession>
<keyword evidence="3" id="KW-1185">Reference proteome</keyword>
<organism evidence="2 3">
    <name type="scientific">Mortierella hygrophila</name>
    <dbReference type="NCBI Taxonomy" id="979708"/>
    <lineage>
        <taxon>Eukaryota</taxon>
        <taxon>Fungi</taxon>
        <taxon>Fungi incertae sedis</taxon>
        <taxon>Mucoromycota</taxon>
        <taxon>Mortierellomycotina</taxon>
        <taxon>Mortierellomycetes</taxon>
        <taxon>Mortierellales</taxon>
        <taxon>Mortierellaceae</taxon>
        <taxon>Mortierella</taxon>
    </lineage>
</organism>
<evidence type="ECO:0000256" key="1">
    <source>
        <dbReference type="SAM" id="MobiDB-lite"/>
    </source>
</evidence>
<reference evidence="2" key="1">
    <citation type="journal article" date="2020" name="Fungal Divers.">
        <title>Resolving the Mortierellaceae phylogeny through synthesis of multi-gene phylogenetics and phylogenomics.</title>
        <authorList>
            <person name="Vandepol N."/>
            <person name="Liber J."/>
            <person name="Desiro A."/>
            <person name="Na H."/>
            <person name="Kennedy M."/>
            <person name="Barry K."/>
            <person name="Grigoriev I.V."/>
            <person name="Miller A.N."/>
            <person name="O'Donnell K."/>
            <person name="Stajich J.E."/>
            <person name="Bonito G."/>
        </authorList>
    </citation>
    <scope>NUCLEOTIDE SEQUENCE</scope>
    <source>
        <strain evidence="2">NRRL 2591</strain>
    </source>
</reference>
<name>A0A9P6F1F7_9FUNG</name>
<evidence type="ECO:0000313" key="2">
    <source>
        <dbReference type="EMBL" id="KAF9539792.1"/>
    </source>
</evidence>
<feature type="region of interest" description="Disordered" evidence="1">
    <location>
        <begin position="40"/>
        <end position="67"/>
    </location>
</feature>
<gene>
    <name evidence="2" type="ORF">EC957_004959</name>
</gene>